<organism evidence="2 3">
    <name type="scientific">Lucilia cuprina</name>
    <name type="common">Green bottle fly</name>
    <name type="synonym">Australian sheep blowfly</name>
    <dbReference type="NCBI Taxonomy" id="7375"/>
    <lineage>
        <taxon>Eukaryota</taxon>
        <taxon>Metazoa</taxon>
        <taxon>Ecdysozoa</taxon>
        <taxon>Arthropoda</taxon>
        <taxon>Hexapoda</taxon>
        <taxon>Insecta</taxon>
        <taxon>Pterygota</taxon>
        <taxon>Neoptera</taxon>
        <taxon>Endopterygota</taxon>
        <taxon>Diptera</taxon>
        <taxon>Brachycera</taxon>
        <taxon>Muscomorpha</taxon>
        <taxon>Oestroidea</taxon>
        <taxon>Calliphoridae</taxon>
        <taxon>Luciliinae</taxon>
        <taxon>Lucilia</taxon>
    </lineage>
</organism>
<evidence type="ECO:0000313" key="3">
    <source>
        <dbReference type="Proteomes" id="UP000037069"/>
    </source>
</evidence>
<gene>
    <name evidence="1" type="ORF">FF38_03414</name>
    <name evidence="2" type="ORF">FF38_03604</name>
</gene>
<keyword evidence="3" id="KW-1185">Reference proteome</keyword>
<name>A0A0L0CSR9_LUCCU</name>
<accession>A0A0L0CSR9</accession>
<dbReference type="AlphaFoldDB" id="A0A0L0CSR9"/>
<evidence type="ECO:0000313" key="2">
    <source>
        <dbReference type="EMBL" id="KNC34439.1"/>
    </source>
</evidence>
<evidence type="ECO:0000313" key="1">
    <source>
        <dbReference type="EMBL" id="KNC25895.1"/>
    </source>
</evidence>
<dbReference type="EMBL" id="JRES01001062">
    <property type="protein sequence ID" value="KNC25895.1"/>
    <property type="molecule type" value="Genomic_DNA"/>
</dbReference>
<sequence length="156" mass="16707">MPDWVFTTFRVVLETVVDVEPTIDTILEDEAFVTTPADGVPAVVFRTAVVLTAVGAVLKRKAGDPVAETKRTVLLAELVATIVGCETVLTTRKPAPALAEVPDVITICWEVIGETIELTVLVMVVAGLETTDVGRNFCNIVVILDPLFTTVDWAGV</sequence>
<proteinExistence type="predicted"/>
<dbReference type="EMBL" id="JRES01000065">
    <property type="protein sequence ID" value="KNC34439.1"/>
    <property type="molecule type" value="Genomic_DNA"/>
</dbReference>
<reference evidence="2 3" key="1">
    <citation type="journal article" date="2015" name="Nat. Commun.">
        <title>Lucilia cuprina genome unlocks parasitic fly biology to underpin future interventions.</title>
        <authorList>
            <person name="Anstead C.A."/>
            <person name="Korhonen P.K."/>
            <person name="Young N.D."/>
            <person name="Hall R.S."/>
            <person name="Jex A.R."/>
            <person name="Murali S.C."/>
            <person name="Hughes D.S."/>
            <person name="Lee S.F."/>
            <person name="Perry T."/>
            <person name="Stroehlein A.J."/>
            <person name="Ansell B.R."/>
            <person name="Breugelmans B."/>
            <person name="Hofmann A."/>
            <person name="Qu J."/>
            <person name="Dugan S."/>
            <person name="Lee S.L."/>
            <person name="Chao H."/>
            <person name="Dinh H."/>
            <person name="Han Y."/>
            <person name="Doddapaneni H.V."/>
            <person name="Worley K.C."/>
            <person name="Muzny D.M."/>
            <person name="Ioannidis P."/>
            <person name="Waterhouse R.M."/>
            <person name="Zdobnov E.M."/>
            <person name="James P.J."/>
            <person name="Bagnall N.H."/>
            <person name="Kotze A.C."/>
            <person name="Gibbs R.A."/>
            <person name="Richards S."/>
            <person name="Batterham P."/>
            <person name="Gasser R.B."/>
        </authorList>
    </citation>
    <scope>NUCLEOTIDE SEQUENCE [LARGE SCALE GENOMIC DNA]</scope>
    <source>
        <strain evidence="2 3">LS</strain>
        <tissue evidence="2">Full body</tissue>
    </source>
</reference>
<dbReference type="Proteomes" id="UP000037069">
    <property type="component" value="Unassembled WGS sequence"/>
</dbReference>
<protein>
    <submittedName>
        <fullName evidence="2">Uncharacterized protein</fullName>
    </submittedName>
</protein>
<comment type="caution">
    <text evidence="2">The sequence shown here is derived from an EMBL/GenBank/DDBJ whole genome shotgun (WGS) entry which is preliminary data.</text>
</comment>